<accession>X1A923</accession>
<protein>
    <submittedName>
        <fullName evidence="1">Uncharacterized protein</fullName>
    </submittedName>
</protein>
<organism evidence="1">
    <name type="scientific">marine sediment metagenome</name>
    <dbReference type="NCBI Taxonomy" id="412755"/>
    <lineage>
        <taxon>unclassified sequences</taxon>
        <taxon>metagenomes</taxon>
        <taxon>ecological metagenomes</taxon>
    </lineage>
</organism>
<sequence>MSLVLKRARRTPPGTIEKPEEMTQLPKSLVMSSIKFVEVVGVILAADGLAAELSNKIID</sequence>
<gene>
    <name evidence="1" type="ORF">S01H4_31161</name>
</gene>
<comment type="caution">
    <text evidence="1">The sequence shown here is derived from an EMBL/GenBank/DDBJ whole genome shotgun (WGS) entry which is preliminary data.</text>
</comment>
<dbReference type="AlphaFoldDB" id="X1A923"/>
<dbReference type="EMBL" id="BART01016156">
    <property type="protein sequence ID" value="GAG78204.1"/>
    <property type="molecule type" value="Genomic_DNA"/>
</dbReference>
<name>X1A923_9ZZZZ</name>
<proteinExistence type="predicted"/>
<evidence type="ECO:0000313" key="1">
    <source>
        <dbReference type="EMBL" id="GAG78204.1"/>
    </source>
</evidence>
<reference evidence="1" key="1">
    <citation type="journal article" date="2014" name="Front. Microbiol.">
        <title>High frequency of phylogenetically diverse reductive dehalogenase-homologous genes in deep subseafloor sedimentary metagenomes.</title>
        <authorList>
            <person name="Kawai M."/>
            <person name="Futagami T."/>
            <person name="Toyoda A."/>
            <person name="Takaki Y."/>
            <person name="Nishi S."/>
            <person name="Hori S."/>
            <person name="Arai W."/>
            <person name="Tsubouchi T."/>
            <person name="Morono Y."/>
            <person name="Uchiyama I."/>
            <person name="Ito T."/>
            <person name="Fujiyama A."/>
            <person name="Inagaki F."/>
            <person name="Takami H."/>
        </authorList>
    </citation>
    <scope>NUCLEOTIDE SEQUENCE</scope>
    <source>
        <strain evidence="1">Expedition CK06-06</strain>
    </source>
</reference>